<evidence type="ECO:0000313" key="3">
    <source>
        <dbReference type="Proteomes" id="UP000432015"/>
    </source>
</evidence>
<gene>
    <name evidence="2" type="ORF">GNZ18_28555</name>
</gene>
<comment type="caution">
    <text evidence="2">The sequence shown here is derived from an EMBL/GenBank/DDBJ whole genome shotgun (WGS) entry which is preliminary data.</text>
</comment>
<organism evidence="2 3">
    <name type="scientific">Actinomadura litoris</name>
    <dbReference type="NCBI Taxonomy" id="2678616"/>
    <lineage>
        <taxon>Bacteria</taxon>
        <taxon>Bacillati</taxon>
        <taxon>Actinomycetota</taxon>
        <taxon>Actinomycetes</taxon>
        <taxon>Streptosporangiales</taxon>
        <taxon>Thermomonosporaceae</taxon>
        <taxon>Actinomadura</taxon>
    </lineage>
</organism>
<name>A0A7K1L894_9ACTN</name>
<accession>A0A7K1L894</accession>
<dbReference type="Proteomes" id="UP000432015">
    <property type="component" value="Unassembled WGS sequence"/>
</dbReference>
<dbReference type="RefSeq" id="WP_156219653.1">
    <property type="nucleotide sequence ID" value="NZ_WOFH01000011.1"/>
</dbReference>
<evidence type="ECO:0000313" key="2">
    <source>
        <dbReference type="EMBL" id="MUN40523.1"/>
    </source>
</evidence>
<feature type="compositionally biased region" description="Acidic residues" evidence="1">
    <location>
        <begin position="55"/>
        <end position="82"/>
    </location>
</feature>
<evidence type="ECO:0000256" key="1">
    <source>
        <dbReference type="SAM" id="MobiDB-lite"/>
    </source>
</evidence>
<sequence length="82" mass="8437">MTPQTGTDASELAHMGKVDVHPDVDRATEADEEAVLRQLYGEPDAEGVFRAEGDTSAEGDAEGDTEGDTGDGSGDDVPAEDG</sequence>
<proteinExistence type="predicted"/>
<dbReference type="AlphaFoldDB" id="A0A7K1L894"/>
<evidence type="ECO:0008006" key="4">
    <source>
        <dbReference type="Google" id="ProtNLM"/>
    </source>
</evidence>
<feature type="region of interest" description="Disordered" evidence="1">
    <location>
        <begin position="1"/>
        <end position="82"/>
    </location>
</feature>
<keyword evidence="3" id="KW-1185">Reference proteome</keyword>
<protein>
    <recommendedName>
        <fullName evidence="4">DUF5709 domain-containing protein</fullName>
    </recommendedName>
</protein>
<dbReference type="EMBL" id="WOFH01000011">
    <property type="protein sequence ID" value="MUN40523.1"/>
    <property type="molecule type" value="Genomic_DNA"/>
</dbReference>
<feature type="compositionally biased region" description="Basic and acidic residues" evidence="1">
    <location>
        <begin position="14"/>
        <end position="29"/>
    </location>
</feature>
<reference evidence="2 3" key="1">
    <citation type="submission" date="2019-11" db="EMBL/GenBank/DDBJ databases">
        <authorList>
            <person name="Cao P."/>
        </authorList>
    </citation>
    <scope>NUCLEOTIDE SEQUENCE [LARGE SCALE GENOMIC DNA]</scope>
    <source>
        <strain evidence="2 3">NEAU-AAG5</strain>
    </source>
</reference>